<evidence type="ECO:0000313" key="8">
    <source>
        <dbReference type="Proteomes" id="UP000799750"/>
    </source>
</evidence>
<gene>
    <name evidence="7" type="ORF">BU16DRAFT_555313</name>
</gene>
<evidence type="ECO:0000256" key="2">
    <source>
        <dbReference type="ARBA" id="ARBA00022771"/>
    </source>
</evidence>
<dbReference type="InterPro" id="IPR002893">
    <property type="entry name" value="Znf_MYND"/>
</dbReference>
<sequence length="440" mass="49382">MAEPPDPTPSDGTGSPFATMAKPEDPSSITTTTASPTREPQNCGHCRKEATLRCGRCASVVYCNADCQKANWMTHKKTCGTGKILQHAAEIYKMAWLAYREQTLDIDIVKVEERGNQLLLHLRHAGWKHSIGGFFFKFPTTQIHSDEDKEALLTSMMCEDALAHLHEFFARMVQGSYENIEEVAVRLKPPRRTTAHCLPDGKIDRQTYQHLLLRVTSRDGFKIAIDPTGAQNAQMKAWLPWREYENLYVERVLNILPFGTYRDISINEAAKGKGAPGFIARINWEAITKAFNEGIKTWETASQLTPSRLVRKWDESSYSEVVKMQLSITQALKAHIATKNYEKGFQAALDWDVANQGYHVFKARQKDILDKASLLPKPQPLEVQHTVHDSGVHKLKFPGFTLLDMSGGATEMLSGHMRPGMTSKEVLDLLMRNGGLGVTK</sequence>
<evidence type="ECO:0000259" key="6">
    <source>
        <dbReference type="PROSITE" id="PS50865"/>
    </source>
</evidence>
<feature type="compositionally biased region" description="Low complexity" evidence="5">
    <location>
        <begin position="26"/>
        <end position="40"/>
    </location>
</feature>
<reference evidence="7" key="1">
    <citation type="journal article" date="2020" name="Stud. Mycol.">
        <title>101 Dothideomycetes genomes: a test case for predicting lifestyles and emergence of pathogens.</title>
        <authorList>
            <person name="Haridas S."/>
            <person name="Albert R."/>
            <person name="Binder M."/>
            <person name="Bloem J."/>
            <person name="Labutti K."/>
            <person name="Salamov A."/>
            <person name="Andreopoulos B."/>
            <person name="Baker S."/>
            <person name="Barry K."/>
            <person name="Bills G."/>
            <person name="Bluhm B."/>
            <person name="Cannon C."/>
            <person name="Castanera R."/>
            <person name="Culley D."/>
            <person name="Daum C."/>
            <person name="Ezra D."/>
            <person name="Gonzalez J."/>
            <person name="Henrissat B."/>
            <person name="Kuo A."/>
            <person name="Liang C."/>
            <person name="Lipzen A."/>
            <person name="Lutzoni F."/>
            <person name="Magnuson J."/>
            <person name="Mondo S."/>
            <person name="Nolan M."/>
            <person name="Ohm R."/>
            <person name="Pangilinan J."/>
            <person name="Park H.-J."/>
            <person name="Ramirez L."/>
            <person name="Alfaro M."/>
            <person name="Sun H."/>
            <person name="Tritt A."/>
            <person name="Yoshinaga Y."/>
            <person name="Zwiers L.-H."/>
            <person name="Turgeon B."/>
            <person name="Goodwin S."/>
            <person name="Spatafora J."/>
            <person name="Crous P."/>
            <person name="Grigoriev I."/>
        </authorList>
    </citation>
    <scope>NUCLEOTIDE SEQUENCE</scope>
    <source>
        <strain evidence="7">CBS 269.34</strain>
    </source>
</reference>
<dbReference type="OrthoDB" id="432970at2759"/>
<dbReference type="AlphaFoldDB" id="A0A6A6RER1"/>
<accession>A0A6A6RER1</accession>
<evidence type="ECO:0000256" key="4">
    <source>
        <dbReference type="PROSITE-ProRule" id="PRU00134"/>
    </source>
</evidence>
<feature type="region of interest" description="Disordered" evidence="5">
    <location>
        <begin position="1"/>
        <end position="42"/>
    </location>
</feature>
<name>A0A6A6RER1_9PEZI</name>
<keyword evidence="3" id="KW-0862">Zinc</keyword>
<dbReference type="PROSITE" id="PS01360">
    <property type="entry name" value="ZF_MYND_1"/>
    <property type="match status" value="1"/>
</dbReference>
<dbReference type="Proteomes" id="UP000799750">
    <property type="component" value="Unassembled WGS sequence"/>
</dbReference>
<proteinExistence type="predicted"/>
<dbReference type="PROSITE" id="PS50865">
    <property type="entry name" value="ZF_MYND_2"/>
    <property type="match status" value="1"/>
</dbReference>
<dbReference type="Gene3D" id="6.10.140.2220">
    <property type="match status" value="1"/>
</dbReference>
<dbReference type="SUPFAM" id="SSF144232">
    <property type="entry name" value="HIT/MYND zinc finger-like"/>
    <property type="match status" value="1"/>
</dbReference>
<protein>
    <recommendedName>
        <fullName evidence="6">MYND-type domain-containing protein</fullName>
    </recommendedName>
</protein>
<keyword evidence="8" id="KW-1185">Reference proteome</keyword>
<keyword evidence="1" id="KW-0479">Metal-binding</keyword>
<dbReference type="GO" id="GO:0008270">
    <property type="term" value="F:zinc ion binding"/>
    <property type="evidence" value="ECO:0007669"/>
    <property type="project" value="UniProtKB-KW"/>
</dbReference>
<evidence type="ECO:0000256" key="3">
    <source>
        <dbReference type="ARBA" id="ARBA00022833"/>
    </source>
</evidence>
<evidence type="ECO:0000256" key="1">
    <source>
        <dbReference type="ARBA" id="ARBA00022723"/>
    </source>
</evidence>
<feature type="domain" description="MYND-type" evidence="6">
    <location>
        <begin position="43"/>
        <end position="79"/>
    </location>
</feature>
<dbReference type="EMBL" id="MU004181">
    <property type="protein sequence ID" value="KAF2503308.1"/>
    <property type="molecule type" value="Genomic_DNA"/>
</dbReference>
<organism evidence="7 8">
    <name type="scientific">Lophium mytilinum</name>
    <dbReference type="NCBI Taxonomy" id="390894"/>
    <lineage>
        <taxon>Eukaryota</taxon>
        <taxon>Fungi</taxon>
        <taxon>Dikarya</taxon>
        <taxon>Ascomycota</taxon>
        <taxon>Pezizomycotina</taxon>
        <taxon>Dothideomycetes</taxon>
        <taxon>Pleosporomycetidae</taxon>
        <taxon>Mytilinidiales</taxon>
        <taxon>Mytilinidiaceae</taxon>
        <taxon>Lophium</taxon>
    </lineage>
</organism>
<evidence type="ECO:0000256" key="5">
    <source>
        <dbReference type="SAM" id="MobiDB-lite"/>
    </source>
</evidence>
<evidence type="ECO:0000313" key="7">
    <source>
        <dbReference type="EMBL" id="KAF2503308.1"/>
    </source>
</evidence>
<dbReference type="Pfam" id="PF01753">
    <property type="entry name" value="zf-MYND"/>
    <property type="match status" value="1"/>
</dbReference>
<keyword evidence="2 4" id="KW-0863">Zinc-finger</keyword>